<reference evidence="1" key="1">
    <citation type="submission" date="2022-03" db="EMBL/GenBank/DDBJ databases">
        <authorList>
            <person name="Sayadi A."/>
        </authorList>
    </citation>
    <scope>NUCLEOTIDE SEQUENCE</scope>
</reference>
<sequence length="86" mass="9682">SSSVQALRNAVGSNEGSIAFFTASAKRSTALKRKTRRIPNHSMCETLWPRDLILCSNLRAILENCRVPLQYYIKLERPRSSSKAES</sequence>
<comment type="caution">
    <text evidence="1">The sequence shown here is derived from an EMBL/GenBank/DDBJ whole genome shotgun (WGS) entry which is preliminary data.</text>
</comment>
<gene>
    <name evidence="1" type="ORF">ACAOBT_LOCUS21738</name>
</gene>
<evidence type="ECO:0000313" key="1">
    <source>
        <dbReference type="EMBL" id="CAH1993788.1"/>
    </source>
</evidence>
<protein>
    <submittedName>
        <fullName evidence="1">Uncharacterized protein</fullName>
    </submittedName>
</protein>
<dbReference type="AlphaFoldDB" id="A0A9P0LLS5"/>
<name>A0A9P0LLS5_ACAOB</name>
<accession>A0A9P0LLS5</accession>
<dbReference type="Proteomes" id="UP001152888">
    <property type="component" value="Unassembled WGS sequence"/>
</dbReference>
<dbReference type="EMBL" id="CAKOFQ010007184">
    <property type="protein sequence ID" value="CAH1993788.1"/>
    <property type="molecule type" value="Genomic_DNA"/>
</dbReference>
<keyword evidence="2" id="KW-1185">Reference proteome</keyword>
<evidence type="ECO:0000313" key="2">
    <source>
        <dbReference type="Proteomes" id="UP001152888"/>
    </source>
</evidence>
<organism evidence="1 2">
    <name type="scientific">Acanthoscelides obtectus</name>
    <name type="common">Bean weevil</name>
    <name type="synonym">Bruchus obtectus</name>
    <dbReference type="NCBI Taxonomy" id="200917"/>
    <lineage>
        <taxon>Eukaryota</taxon>
        <taxon>Metazoa</taxon>
        <taxon>Ecdysozoa</taxon>
        <taxon>Arthropoda</taxon>
        <taxon>Hexapoda</taxon>
        <taxon>Insecta</taxon>
        <taxon>Pterygota</taxon>
        <taxon>Neoptera</taxon>
        <taxon>Endopterygota</taxon>
        <taxon>Coleoptera</taxon>
        <taxon>Polyphaga</taxon>
        <taxon>Cucujiformia</taxon>
        <taxon>Chrysomeloidea</taxon>
        <taxon>Chrysomelidae</taxon>
        <taxon>Bruchinae</taxon>
        <taxon>Bruchini</taxon>
        <taxon>Acanthoscelides</taxon>
    </lineage>
</organism>
<feature type="non-terminal residue" evidence="1">
    <location>
        <position position="1"/>
    </location>
</feature>
<proteinExistence type="predicted"/>